<organism evidence="1">
    <name type="scientific">Arundo donax</name>
    <name type="common">Giant reed</name>
    <name type="synonym">Donax arundinaceus</name>
    <dbReference type="NCBI Taxonomy" id="35708"/>
    <lineage>
        <taxon>Eukaryota</taxon>
        <taxon>Viridiplantae</taxon>
        <taxon>Streptophyta</taxon>
        <taxon>Embryophyta</taxon>
        <taxon>Tracheophyta</taxon>
        <taxon>Spermatophyta</taxon>
        <taxon>Magnoliopsida</taxon>
        <taxon>Liliopsida</taxon>
        <taxon>Poales</taxon>
        <taxon>Poaceae</taxon>
        <taxon>PACMAD clade</taxon>
        <taxon>Arundinoideae</taxon>
        <taxon>Arundineae</taxon>
        <taxon>Arundo</taxon>
    </lineage>
</organism>
<reference evidence="1" key="1">
    <citation type="submission" date="2014-09" db="EMBL/GenBank/DDBJ databases">
        <authorList>
            <person name="Magalhaes I.L.F."/>
            <person name="Oliveira U."/>
            <person name="Santos F.R."/>
            <person name="Vidigal T.H.D.A."/>
            <person name="Brescovit A.D."/>
            <person name="Santos A.J."/>
        </authorList>
    </citation>
    <scope>NUCLEOTIDE SEQUENCE</scope>
    <source>
        <tissue evidence="1">Shoot tissue taken approximately 20 cm above the soil surface</tissue>
    </source>
</reference>
<reference evidence="1" key="2">
    <citation type="journal article" date="2015" name="Data Brief">
        <title>Shoot transcriptome of the giant reed, Arundo donax.</title>
        <authorList>
            <person name="Barrero R.A."/>
            <person name="Guerrero F.D."/>
            <person name="Moolhuijzen P."/>
            <person name="Goolsby J.A."/>
            <person name="Tidwell J."/>
            <person name="Bellgard S.E."/>
            <person name="Bellgard M.I."/>
        </authorList>
    </citation>
    <scope>NUCLEOTIDE SEQUENCE</scope>
    <source>
        <tissue evidence="1">Shoot tissue taken approximately 20 cm above the soil surface</tissue>
    </source>
</reference>
<proteinExistence type="predicted"/>
<evidence type="ECO:0000313" key="1">
    <source>
        <dbReference type="EMBL" id="JAD19011.1"/>
    </source>
</evidence>
<dbReference type="EMBL" id="GBRH01278884">
    <property type="protein sequence ID" value="JAD19011.1"/>
    <property type="molecule type" value="Transcribed_RNA"/>
</dbReference>
<sequence length="36" mass="4210">MGDQPVTVMHHKELEFGLVRFVEIDSSRKINVRIDL</sequence>
<accession>A0A0A8XYR6</accession>
<dbReference type="AlphaFoldDB" id="A0A0A8XYR6"/>
<protein>
    <submittedName>
        <fullName evidence="1">Uncharacterized protein</fullName>
    </submittedName>
</protein>
<name>A0A0A8XYR6_ARUDO</name>